<dbReference type="RefSeq" id="WP_017928670.1">
    <property type="nucleotide sequence ID" value="NZ_KB822998.1"/>
</dbReference>
<proteinExistence type="predicted"/>
<name>A0A017HBT9_9RHOB</name>
<dbReference type="PATRIC" id="fig|1122180.6.peg.1831"/>
<accession>A0A017HBT9</accession>
<dbReference type="Proteomes" id="UP000025047">
    <property type="component" value="Unassembled WGS sequence"/>
</dbReference>
<dbReference type="AlphaFoldDB" id="A0A017HBT9"/>
<dbReference type="HOGENOM" id="CLU_2683451_0_0_5"/>
<sequence length="74" mass="7704">MTTTLPDIPIRCVQTGGLSGPIRQGRFTTKVAVFPGGHLAFVIEGRPVVGAMLPGYPRKAGPHPDPAAAAKVRT</sequence>
<evidence type="ECO:0000313" key="1">
    <source>
        <dbReference type="EMBL" id="EYD71780.1"/>
    </source>
</evidence>
<keyword evidence="2" id="KW-1185">Reference proteome</keyword>
<evidence type="ECO:0000313" key="2">
    <source>
        <dbReference type="Proteomes" id="UP000025047"/>
    </source>
</evidence>
<gene>
    <name evidence="1" type="ORF">Lokhon_01850</name>
</gene>
<protein>
    <submittedName>
        <fullName evidence="1">Uncharacterized protein</fullName>
    </submittedName>
</protein>
<dbReference type="EMBL" id="APGJ01000006">
    <property type="protein sequence ID" value="EYD71780.1"/>
    <property type="molecule type" value="Genomic_DNA"/>
</dbReference>
<comment type="caution">
    <text evidence="1">The sequence shown here is derived from an EMBL/GenBank/DDBJ whole genome shotgun (WGS) entry which is preliminary data.</text>
</comment>
<organism evidence="1 2">
    <name type="scientific">Limimaricola hongkongensis DSM 17492</name>
    <dbReference type="NCBI Taxonomy" id="1122180"/>
    <lineage>
        <taxon>Bacteria</taxon>
        <taxon>Pseudomonadati</taxon>
        <taxon>Pseudomonadota</taxon>
        <taxon>Alphaproteobacteria</taxon>
        <taxon>Rhodobacterales</taxon>
        <taxon>Paracoccaceae</taxon>
        <taxon>Limimaricola</taxon>
    </lineage>
</organism>
<reference evidence="1 2" key="1">
    <citation type="submission" date="2013-03" db="EMBL/GenBank/DDBJ databases">
        <authorList>
            <person name="Fiebig A."/>
            <person name="Goeker M."/>
            <person name="Klenk H.-P.P."/>
        </authorList>
    </citation>
    <scope>NUCLEOTIDE SEQUENCE [LARGE SCALE GENOMIC DNA]</scope>
    <source>
        <strain evidence="1 2">DSM 17492</strain>
    </source>
</reference>